<dbReference type="InterPro" id="IPR018712">
    <property type="entry name" value="Tle1-like_cat"/>
</dbReference>
<evidence type="ECO:0000259" key="1">
    <source>
        <dbReference type="Pfam" id="PF09994"/>
    </source>
</evidence>
<organism evidence="2 3">
    <name type="scientific">Dyella caseinilytica</name>
    <dbReference type="NCBI Taxonomy" id="1849581"/>
    <lineage>
        <taxon>Bacteria</taxon>
        <taxon>Pseudomonadati</taxon>
        <taxon>Pseudomonadota</taxon>
        <taxon>Gammaproteobacteria</taxon>
        <taxon>Lysobacterales</taxon>
        <taxon>Rhodanobacteraceae</taxon>
        <taxon>Dyella</taxon>
    </lineage>
</organism>
<dbReference type="Pfam" id="PF09994">
    <property type="entry name" value="T6SS_Tle1-like_cat"/>
    <property type="match status" value="1"/>
</dbReference>
<accession>A0ABX7GQS3</accession>
<gene>
    <name evidence="2" type="ORF">ISN74_14970</name>
</gene>
<dbReference type="Proteomes" id="UP000663181">
    <property type="component" value="Chromosome"/>
</dbReference>
<dbReference type="EMBL" id="CP064030">
    <property type="protein sequence ID" value="QRN52742.1"/>
    <property type="molecule type" value="Genomic_DNA"/>
</dbReference>
<dbReference type="PANTHER" id="PTHR33840:SF1">
    <property type="entry name" value="TLE1 PHOSPHOLIPASE DOMAIN-CONTAINING PROTEIN"/>
    <property type="match status" value="1"/>
</dbReference>
<evidence type="ECO:0000313" key="3">
    <source>
        <dbReference type="Proteomes" id="UP000663181"/>
    </source>
</evidence>
<name>A0ABX7GQS3_9GAMM</name>
<feature type="domain" description="T6SS Phospholipase effector Tle1-like catalytic" evidence="1">
    <location>
        <begin position="308"/>
        <end position="406"/>
    </location>
</feature>
<keyword evidence="3" id="KW-1185">Reference proteome</keyword>
<dbReference type="PANTHER" id="PTHR33840">
    <property type="match status" value="1"/>
</dbReference>
<evidence type="ECO:0000313" key="2">
    <source>
        <dbReference type="EMBL" id="QRN52742.1"/>
    </source>
</evidence>
<dbReference type="RefSeq" id="WP_188799976.1">
    <property type="nucleotide sequence ID" value="NZ_BMIZ01000002.1"/>
</dbReference>
<proteinExistence type="predicted"/>
<protein>
    <submittedName>
        <fullName evidence="2">DUF2235 domain-containing protein</fullName>
    </submittedName>
</protein>
<sequence>MAYVEGKYANIIIQRDPRPRDTVLCDRHGWYYDLLESVPGRSDDFGQSGNVLNAFKIQCGCYVMAESDFTICGKNWKPDPPPSTIGGWNVAPAKPTRPKQEQAKEVEYVPPDVCVIIRIGLFFDGTGNNASNTAMAEMCRASTGDELGQSDADQAAIAAHCKPYMLESSSSYDNGISNVARLFKLYRDDSLQPYKIKSPYANIKRYYYVRIYVDGIGTTAGKPDSLLPGYSFGTGDTGMIARVQQALSQTVLTNLNIFAGSTPGVFIEALEFDVFGFSRGAAAARHCVNEINRKDSGPLNKVVLYTKAQFKDGFHLRDNVAVNFVGLFDTVVARGSLADGFNVRSGKTGPLHVGLPTRCARQVVQIHARDEHRANFMLTTVQPQHRDIALPGVHSDIGGGYNKTEEGPLMMIKPIHSVEALQHRDGDTYAPDPAQSTAWQKAKTQRQMWKEKLGDIDDSCLAVDGWRVLQQKHTDRTSVVNITQPVMYATVKLERPIDPSYQLIPLRLMHKVAKDAGVPFQPIPEEYAYALPDELEPIATKLLAGQPLDPEEEALLARKYLHQSAHWNFGATSKYLEQEIITPQLLYPNRPDPSGKRVVLDNV</sequence>
<reference evidence="2 3" key="1">
    <citation type="submission" date="2020-10" db="EMBL/GenBank/DDBJ databases">
        <title>Phylogeny of dyella-like bacteria.</title>
        <authorList>
            <person name="Fu J."/>
        </authorList>
    </citation>
    <scope>NUCLEOTIDE SEQUENCE [LARGE SCALE GENOMIC DNA]</scope>
    <source>
        <strain evidence="2 3">DHOB09</strain>
    </source>
</reference>